<evidence type="ECO:0000313" key="3">
    <source>
        <dbReference type="Proteomes" id="UP000596660"/>
    </source>
</evidence>
<evidence type="ECO:0000256" key="1">
    <source>
        <dbReference type="SAM" id="MobiDB-lite"/>
    </source>
</evidence>
<protein>
    <submittedName>
        <fullName evidence="2">Uncharacterized protein</fullName>
    </submittedName>
</protein>
<organism evidence="2 3">
    <name type="scientific">Chenopodium quinoa</name>
    <name type="common">Quinoa</name>
    <dbReference type="NCBI Taxonomy" id="63459"/>
    <lineage>
        <taxon>Eukaryota</taxon>
        <taxon>Viridiplantae</taxon>
        <taxon>Streptophyta</taxon>
        <taxon>Embryophyta</taxon>
        <taxon>Tracheophyta</taxon>
        <taxon>Spermatophyta</taxon>
        <taxon>Magnoliopsida</taxon>
        <taxon>eudicotyledons</taxon>
        <taxon>Gunneridae</taxon>
        <taxon>Pentapetalae</taxon>
        <taxon>Caryophyllales</taxon>
        <taxon>Chenopodiaceae</taxon>
        <taxon>Chenopodioideae</taxon>
        <taxon>Atripliceae</taxon>
        <taxon>Chenopodium</taxon>
    </lineage>
</organism>
<evidence type="ECO:0000313" key="2">
    <source>
        <dbReference type="EnsemblPlants" id="AUR62012028-RA:cds"/>
    </source>
</evidence>
<feature type="region of interest" description="Disordered" evidence="1">
    <location>
        <begin position="20"/>
        <end position="58"/>
    </location>
</feature>
<sequence>MKNVKACVDYLSKSWQSIFGQDDQSSNKGPLRYRKPHNGSGRTSFTKGRQKKERRRYEDDHDDFFWWYMIYSSRKSDNDDDDDDDDFF</sequence>
<accession>A0A803LFS2</accession>
<proteinExistence type="predicted"/>
<dbReference type="EnsemblPlants" id="AUR62012028-RA">
    <property type="protein sequence ID" value="AUR62012028-RA:cds"/>
    <property type="gene ID" value="AUR62012028"/>
</dbReference>
<dbReference type="Gramene" id="AUR62012028-RA">
    <property type="protein sequence ID" value="AUR62012028-RA:cds"/>
    <property type="gene ID" value="AUR62012028"/>
</dbReference>
<dbReference type="AlphaFoldDB" id="A0A803LFS2"/>
<keyword evidence="3" id="KW-1185">Reference proteome</keyword>
<reference evidence="2" key="2">
    <citation type="submission" date="2021-03" db="UniProtKB">
        <authorList>
            <consortium name="EnsemblPlants"/>
        </authorList>
    </citation>
    <scope>IDENTIFICATION</scope>
</reference>
<reference evidence="2" key="1">
    <citation type="journal article" date="2017" name="Nature">
        <title>The genome of Chenopodium quinoa.</title>
        <authorList>
            <person name="Jarvis D.E."/>
            <person name="Ho Y.S."/>
            <person name="Lightfoot D.J."/>
            <person name="Schmoeckel S.M."/>
            <person name="Li B."/>
            <person name="Borm T.J.A."/>
            <person name="Ohyanagi H."/>
            <person name="Mineta K."/>
            <person name="Michell C.T."/>
            <person name="Saber N."/>
            <person name="Kharbatia N.M."/>
            <person name="Rupper R.R."/>
            <person name="Sharp A.R."/>
            <person name="Dally N."/>
            <person name="Boughton B.A."/>
            <person name="Woo Y.H."/>
            <person name="Gao G."/>
            <person name="Schijlen E.G.W.M."/>
            <person name="Guo X."/>
            <person name="Momin A.A."/>
            <person name="Negrao S."/>
            <person name="Al-Babili S."/>
            <person name="Gehring C."/>
            <person name="Roessner U."/>
            <person name="Jung C."/>
            <person name="Murphy K."/>
            <person name="Arold S.T."/>
            <person name="Gojobori T."/>
            <person name="van der Linden C.G."/>
            <person name="van Loo E.N."/>
            <person name="Jellen E.N."/>
            <person name="Maughan P.J."/>
            <person name="Tester M."/>
        </authorList>
    </citation>
    <scope>NUCLEOTIDE SEQUENCE [LARGE SCALE GENOMIC DNA]</scope>
    <source>
        <strain evidence="2">cv. PI 614886</strain>
    </source>
</reference>
<name>A0A803LFS2_CHEQI</name>
<dbReference type="Proteomes" id="UP000596660">
    <property type="component" value="Unplaced"/>
</dbReference>